<dbReference type="SUPFAM" id="SSF63829">
    <property type="entry name" value="Calcium-dependent phosphotriesterase"/>
    <property type="match status" value="1"/>
</dbReference>
<reference evidence="1 2" key="1">
    <citation type="submission" date="2020-09" db="EMBL/GenBank/DDBJ databases">
        <title>Novel species of Mucilaginibacter isolated from a glacier on the Tibetan Plateau.</title>
        <authorList>
            <person name="Liu Q."/>
            <person name="Xin Y.-H."/>
        </authorList>
    </citation>
    <scope>NUCLEOTIDE SEQUENCE [LARGE SCALE GENOMIC DNA]</scope>
    <source>
        <strain evidence="1 2">ZT4R22</strain>
    </source>
</reference>
<organism evidence="1 2">
    <name type="scientific">Mucilaginibacter pankratovii</name>
    <dbReference type="NCBI Taxonomy" id="2772110"/>
    <lineage>
        <taxon>Bacteria</taxon>
        <taxon>Pseudomonadati</taxon>
        <taxon>Bacteroidota</taxon>
        <taxon>Sphingobacteriia</taxon>
        <taxon>Sphingobacteriales</taxon>
        <taxon>Sphingobacteriaceae</taxon>
        <taxon>Mucilaginibacter</taxon>
    </lineage>
</organism>
<dbReference type="Pfam" id="PF07494">
    <property type="entry name" value="Reg_prop"/>
    <property type="match status" value="2"/>
</dbReference>
<evidence type="ECO:0008006" key="3">
    <source>
        <dbReference type="Google" id="ProtNLM"/>
    </source>
</evidence>
<dbReference type="Gene3D" id="2.130.10.10">
    <property type="entry name" value="YVTN repeat-like/Quinoprotein amine dehydrogenase"/>
    <property type="match status" value="1"/>
</dbReference>
<accession>A0ABR7WYN3</accession>
<dbReference type="InterPro" id="IPR015943">
    <property type="entry name" value="WD40/YVTN_repeat-like_dom_sf"/>
</dbReference>
<evidence type="ECO:0000313" key="2">
    <source>
        <dbReference type="Proteomes" id="UP000606600"/>
    </source>
</evidence>
<keyword evidence="2" id="KW-1185">Reference proteome</keyword>
<protein>
    <recommendedName>
        <fullName evidence="3">Two component regulator with propeller domain</fullName>
    </recommendedName>
</protein>
<comment type="caution">
    <text evidence="1">The sequence shown here is derived from an EMBL/GenBank/DDBJ whole genome shotgun (WGS) entry which is preliminary data.</text>
</comment>
<gene>
    <name evidence="1" type="ORF">IDJ77_26535</name>
</gene>
<dbReference type="Proteomes" id="UP000606600">
    <property type="component" value="Unassembled WGS sequence"/>
</dbReference>
<proteinExistence type="predicted"/>
<evidence type="ECO:0000313" key="1">
    <source>
        <dbReference type="EMBL" id="MBD1367396.1"/>
    </source>
</evidence>
<sequence>MRESFIAAKIFLLFFFLLLNPFCSYSQNESLKFEHITTEHGLTQINVNCIKQSAQGFIWVGTRNGLNRYDGYKFLTFRNDVNDNNSISNNAISDLAEDRDGNIWLSTQNGLNMYSRRTGNLF</sequence>
<name>A0ABR7WYN3_9SPHI</name>
<dbReference type="EMBL" id="JACWMY010000020">
    <property type="protein sequence ID" value="MBD1367396.1"/>
    <property type="molecule type" value="Genomic_DNA"/>
</dbReference>
<dbReference type="RefSeq" id="WP_191192086.1">
    <property type="nucleotide sequence ID" value="NZ_JACWMY010000020.1"/>
</dbReference>
<dbReference type="InterPro" id="IPR011110">
    <property type="entry name" value="Reg_prop"/>
</dbReference>